<sequence>MQFIKYFTIFVFLAVQYSSQHRYNVEEQLKNDVTEETTPSSYLFQVDTDILTDPNPNEIDVKDLKKDYDDSSNSIDDFLKQWNHVLGESDKEYEKIQTNTGNAFDRALSNVLLRYSGNVNCNVTFSNSFLNSIYRECIQIDTINDLTLKNKKLQNHFEKYLNFII</sequence>
<dbReference type="WBParaSite" id="SPAL_0000438600.1">
    <property type="protein sequence ID" value="SPAL_0000438600.1"/>
    <property type="gene ID" value="SPAL_0000438600"/>
</dbReference>
<proteinExistence type="predicted"/>
<dbReference type="AlphaFoldDB" id="A0A0N5BEG1"/>
<feature type="chain" id="PRO_5005894156" evidence="1">
    <location>
        <begin position="20"/>
        <end position="165"/>
    </location>
</feature>
<accession>A0A0N5BEG1</accession>
<feature type="signal peptide" evidence="1">
    <location>
        <begin position="1"/>
        <end position="19"/>
    </location>
</feature>
<evidence type="ECO:0000256" key="1">
    <source>
        <dbReference type="SAM" id="SignalP"/>
    </source>
</evidence>
<organism evidence="2 3">
    <name type="scientific">Strongyloides papillosus</name>
    <name type="common">Intestinal threadworm</name>
    <dbReference type="NCBI Taxonomy" id="174720"/>
    <lineage>
        <taxon>Eukaryota</taxon>
        <taxon>Metazoa</taxon>
        <taxon>Ecdysozoa</taxon>
        <taxon>Nematoda</taxon>
        <taxon>Chromadorea</taxon>
        <taxon>Rhabditida</taxon>
        <taxon>Tylenchina</taxon>
        <taxon>Panagrolaimomorpha</taxon>
        <taxon>Strongyloidoidea</taxon>
        <taxon>Strongyloididae</taxon>
        <taxon>Strongyloides</taxon>
    </lineage>
</organism>
<keyword evidence="1" id="KW-0732">Signal</keyword>
<evidence type="ECO:0000313" key="2">
    <source>
        <dbReference type="Proteomes" id="UP000046392"/>
    </source>
</evidence>
<keyword evidence="2" id="KW-1185">Reference proteome</keyword>
<reference evidence="3" key="1">
    <citation type="submission" date="2017-02" db="UniProtKB">
        <authorList>
            <consortium name="WormBaseParasite"/>
        </authorList>
    </citation>
    <scope>IDENTIFICATION</scope>
</reference>
<name>A0A0N5BEG1_STREA</name>
<dbReference type="Proteomes" id="UP000046392">
    <property type="component" value="Unplaced"/>
</dbReference>
<evidence type="ECO:0000313" key="3">
    <source>
        <dbReference type="WBParaSite" id="SPAL_0000438600.1"/>
    </source>
</evidence>
<protein>
    <submittedName>
        <fullName evidence="3">Plasmodium variant antigen protein Cir/Yir/Bir</fullName>
    </submittedName>
</protein>